<organism evidence="2 3">
    <name type="scientific">Flavobacterium kayseriense</name>
    <dbReference type="NCBI Taxonomy" id="2764714"/>
    <lineage>
        <taxon>Bacteria</taxon>
        <taxon>Pseudomonadati</taxon>
        <taxon>Bacteroidota</taxon>
        <taxon>Flavobacteriia</taxon>
        <taxon>Flavobacteriales</taxon>
        <taxon>Flavobacteriaceae</taxon>
        <taxon>Flavobacterium</taxon>
    </lineage>
</organism>
<evidence type="ECO:0000313" key="3">
    <source>
        <dbReference type="Proteomes" id="UP000629963"/>
    </source>
</evidence>
<gene>
    <name evidence="2" type="ORF">H8R23_13855</name>
</gene>
<sequence length="513" mass="60388">MSFFKKLSSPETPANGTTKNFFIGTPEAEGELTGNSKMKLGEIFGDYLNVFPELETEKFIVTGRKGAGKSAIAEYINFTAGNDANVFCDFIKTRDFDSQKIVQIGKENGLIIEEKLLFEWLILTKLTKLIVSDQSKIKSQESKDLRQFLERNSGLIDIRNYEISEIIKNKELQVNIEYFKRAFTSLFKRSTNIKEHKAPFYKILPHLNEVVIKLLKENVSENEYVLIFDDLDIGFKENNEHSIETVTNILRVAKDYNIDFFGKNDLKAKVIILLRDDIKRIIVKYNADTAKLFSSYEIPLTWYEHEKFKTNENAVGLKQLINKRIEINFEKENVEYSKNDPWSTLIKTDYQYNGSSFKYVIEYTFFKPRDLILFFKALPQHAFKIPLSFNDIQKLLYSYIEEQMHEVRNELSSTFTPEDITKIFIALKNLKYRQPLEMNDLLEEFIEIDLEYDPMMTLLHLFNYSLIGNIENIENGQTMIYFKHREKREEPLKINFESNFIYHKILEVYLKKM</sequence>
<name>A0ABR7JAL3_9FLAO</name>
<evidence type="ECO:0000313" key="2">
    <source>
        <dbReference type="EMBL" id="MBC5842496.1"/>
    </source>
</evidence>
<dbReference type="InterPro" id="IPR059206">
    <property type="entry name" value="Sll1717-like"/>
</dbReference>
<dbReference type="RefSeq" id="WP_187010992.1">
    <property type="nucleotide sequence ID" value="NZ_JACRUI010000005.1"/>
</dbReference>
<comment type="caution">
    <text evidence="2">The sequence shown here is derived from an EMBL/GenBank/DDBJ whole genome shotgun (WGS) entry which is preliminary data.</text>
</comment>
<keyword evidence="3" id="KW-1185">Reference proteome</keyword>
<accession>A0ABR7JAL3</accession>
<dbReference type="Proteomes" id="UP000629963">
    <property type="component" value="Unassembled WGS sequence"/>
</dbReference>
<feature type="region of interest" description="Disordered" evidence="1">
    <location>
        <begin position="1"/>
        <end position="21"/>
    </location>
</feature>
<feature type="compositionally biased region" description="Polar residues" evidence="1">
    <location>
        <begin position="9"/>
        <end position="20"/>
    </location>
</feature>
<evidence type="ECO:0000256" key="1">
    <source>
        <dbReference type="SAM" id="MobiDB-lite"/>
    </source>
</evidence>
<proteinExistence type="predicted"/>
<dbReference type="NCBIfam" id="NF047389">
    <property type="entry name" value="ATPase_Sll1717"/>
    <property type="match status" value="1"/>
</dbReference>
<dbReference type="EMBL" id="JACRUJ010000005">
    <property type="protein sequence ID" value="MBC5842496.1"/>
    <property type="molecule type" value="Genomic_DNA"/>
</dbReference>
<protein>
    <submittedName>
        <fullName evidence="2">Uncharacterized protein</fullName>
    </submittedName>
</protein>
<reference evidence="2 3" key="1">
    <citation type="submission" date="2020-08" db="EMBL/GenBank/DDBJ databases">
        <title>Description of novel Flavobacterium F-380 isolate.</title>
        <authorList>
            <person name="Saticioglu I.B."/>
            <person name="Duman M."/>
            <person name="Altun S."/>
        </authorList>
    </citation>
    <scope>NUCLEOTIDE SEQUENCE [LARGE SCALE GENOMIC DNA]</scope>
    <source>
        <strain evidence="2 3">F-380</strain>
    </source>
</reference>